<evidence type="ECO:0000259" key="9">
    <source>
        <dbReference type="SMART" id="SM00836"/>
    </source>
</evidence>
<dbReference type="SUPFAM" id="SSF52374">
    <property type="entry name" value="Nucleotidylyl transferase"/>
    <property type="match status" value="1"/>
</dbReference>
<gene>
    <name evidence="10" type="ORF">HRJ53_21835</name>
</gene>
<evidence type="ECO:0000256" key="2">
    <source>
        <dbReference type="ARBA" id="ARBA00012837"/>
    </source>
</evidence>
<dbReference type="InterPro" id="IPR009080">
    <property type="entry name" value="tRNAsynth_Ia_anticodon-bd"/>
</dbReference>
<evidence type="ECO:0000313" key="10">
    <source>
        <dbReference type="EMBL" id="MBA0087635.1"/>
    </source>
</evidence>
<organism evidence="10 11">
    <name type="scientific">Candidatus Acidiferrum panamense</name>
    <dbReference type="NCBI Taxonomy" id="2741543"/>
    <lineage>
        <taxon>Bacteria</taxon>
        <taxon>Pseudomonadati</taxon>
        <taxon>Acidobacteriota</taxon>
        <taxon>Terriglobia</taxon>
        <taxon>Candidatus Acidiferrales</taxon>
        <taxon>Candidatus Acidiferrum</taxon>
    </lineage>
</organism>
<dbReference type="Pfam" id="PF05746">
    <property type="entry name" value="DALR_1"/>
    <property type="match status" value="1"/>
</dbReference>
<comment type="caution">
    <text evidence="10">The sequence shown here is derived from an EMBL/GenBank/DDBJ whole genome shotgun (WGS) entry which is preliminary data.</text>
</comment>
<feature type="non-terminal residue" evidence="10">
    <location>
        <position position="1"/>
    </location>
</feature>
<feature type="compositionally biased region" description="Basic and acidic residues" evidence="8">
    <location>
        <begin position="151"/>
        <end position="167"/>
    </location>
</feature>
<evidence type="ECO:0000256" key="5">
    <source>
        <dbReference type="ARBA" id="ARBA00022840"/>
    </source>
</evidence>
<dbReference type="PANTHER" id="PTHR11956">
    <property type="entry name" value="ARGINYL-TRNA SYNTHETASE"/>
    <property type="match status" value="1"/>
</dbReference>
<name>A0A7V8NU91_9BACT</name>
<feature type="domain" description="DALR anticodon binding" evidence="9">
    <location>
        <begin position="389"/>
        <end position="514"/>
    </location>
</feature>
<dbReference type="Gene3D" id="3.40.50.620">
    <property type="entry name" value="HUPs"/>
    <property type="match status" value="1"/>
</dbReference>
<keyword evidence="11" id="KW-1185">Reference proteome</keyword>
<keyword evidence="4" id="KW-0547">Nucleotide-binding</keyword>
<proteinExistence type="inferred from homology"/>
<dbReference type="GO" id="GO:0006420">
    <property type="term" value="P:arginyl-tRNA aminoacylation"/>
    <property type="evidence" value="ECO:0007669"/>
    <property type="project" value="InterPro"/>
</dbReference>
<evidence type="ECO:0000256" key="8">
    <source>
        <dbReference type="SAM" id="MobiDB-lite"/>
    </source>
</evidence>
<protein>
    <recommendedName>
        <fullName evidence="2">arginine--tRNA ligase</fullName>
        <ecNumber evidence="2">6.1.1.19</ecNumber>
    </recommendedName>
</protein>
<dbReference type="InterPro" id="IPR001278">
    <property type="entry name" value="Arg-tRNA-ligase"/>
</dbReference>
<evidence type="ECO:0000256" key="6">
    <source>
        <dbReference type="ARBA" id="ARBA00023146"/>
    </source>
</evidence>
<keyword evidence="6" id="KW-0030">Aminoacyl-tRNA synthetase</keyword>
<dbReference type="Gene3D" id="1.10.730.10">
    <property type="entry name" value="Isoleucyl-tRNA Synthetase, Domain 1"/>
    <property type="match status" value="1"/>
</dbReference>
<dbReference type="SUPFAM" id="SSF47323">
    <property type="entry name" value="Anticodon-binding domain of a subclass of class I aminoacyl-tRNA synthetases"/>
    <property type="match status" value="1"/>
</dbReference>
<dbReference type="EC" id="6.1.1.19" evidence="2"/>
<dbReference type="GO" id="GO:0005524">
    <property type="term" value="F:ATP binding"/>
    <property type="evidence" value="ECO:0007669"/>
    <property type="project" value="UniProtKB-KW"/>
</dbReference>
<keyword evidence="3 10" id="KW-0436">Ligase</keyword>
<dbReference type="AlphaFoldDB" id="A0A7V8NU91"/>
<dbReference type="Proteomes" id="UP000567293">
    <property type="component" value="Unassembled WGS sequence"/>
</dbReference>
<evidence type="ECO:0000256" key="7">
    <source>
        <dbReference type="ARBA" id="ARBA00049339"/>
    </source>
</evidence>
<feature type="region of interest" description="Disordered" evidence="8">
    <location>
        <begin position="151"/>
        <end position="176"/>
    </location>
</feature>
<dbReference type="SMART" id="SM00836">
    <property type="entry name" value="DALR_1"/>
    <property type="match status" value="1"/>
</dbReference>
<evidence type="ECO:0000256" key="1">
    <source>
        <dbReference type="ARBA" id="ARBA00005594"/>
    </source>
</evidence>
<evidence type="ECO:0000313" key="11">
    <source>
        <dbReference type="Proteomes" id="UP000567293"/>
    </source>
</evidence>
<dbReference type="PANTHER" id="PTHR11956:SF5">
    <property type="entry name" value="ARGININE--TRNA LIGASE, CYTOPLASMIC"/>
    <property type="match status" value="1"/>
</dbReference>
<reference evidence="10" key="1">
    <citation type="submission" date="2020-06" db="EMBL/GenBank/DDBJ databases">
        <title>Legume-microbial interactions unlock mineral nutrients during tropical forest succession.</title>
        <authorList>
            <person name="Epihov D.Z."/>
        </authorList>
    </citation>
    <scope>NUCLEOTIDE SEQUENCE [LARGE SCALE GENOMIC DNA]</scope>
    <source>
        <strain evidence="10">Pan2503</strain>
    </source>
</reference>
<comment type="similarity">
    <text evidence="1">Belongs to the class-I aminoacyl-tRNA synthetase family.</text>
</comment>
<evidence type="ECO:0000256" key="4">
    <source>
        <dbReference type="ARBA" id="ARBA00022741"/>
    </source>
</evidence>
<dbReference type="EMBL" id="JACDQQ010002103">
    <property type="protein sequence ID" value="MBA0087635.1"/>
    <property type="molecule type" value="Genomic_DNA"/>
</dbReference>
<keyword evidence="5" id="KW-0067">ATP-binding</keyword>
<dbReference type="InterPro" id="IPR014729">
    <property type="entry name" value="Rossmann-like_a/b/a_fold"/>
</dbReference>
<evidence type="ECO:0000256" key="3">
    <source>
        <dbReference type="ARBA" id="ARBA00022598"/>
    </source>
</evidence>
<comment type="catalytic activity">
    <reaction evidence="7">
        <text>tRNA(Arg) + L-arginine + ATP = L-arginyl-tRNA(Arg) + AMP + diphosphate</text>
        <dbReference type="Rhea" id="RHEA:20301"/>
        <dbReference type="Rhea" id="RHEA-COMP:9658"/>
        <dbReference type="Rhea" id="RHEA-COMP:9673"/>
        <dbReference type="ChEBI" id="CHEBI:30616"/>
        <dbReference type="ChEBI" id="CHEBI:32682"/>
        <dbReference type="ChEBI" id="CHEBI:33019"/>
        <dbReference type="ChEBI" id="CHEBI:78442"/>
        <dbReference type="ChEBI" id="CHEBI:78513"/>
        <dbReference type="ChEBI" id="CHEBI:456215"/>
        <dbReference type="EC" id="6.1.1.19"/>
    </reaction>
</comment>
<sequence length="514" mass="57834">DNTGVQVADVVIGFLRMEQRAATNVRMLAREPKFDYYCWNLYAKVTSFFAEDPERAGKLRAETLKAIEENRGEDAEVAQVVADAIVTCHLRTMARLDIHYDLLARESEILHLKFWETAFEMLKKSGTIHLATIGKMKGCWVLPWEEHTGLDREHQERTGEIEKKKSAEGAGSENEQDKIIVRSNGTVTYVGKDIAYQLWKFGLLGKDFCYRKWPESSAGRTVWATTSRRSEPDAPHFGEPARTVYNVIDARQAYLQDVVAEGLRRLGHTEAAKNSIHFAYEIVALTPRCAAELNYELSPEEAKKPYVEVSGRKGFGVKADDLIDKLEAATLREVQQRHSEMVENEQNRTAHAIAVGALRFFLLKFTRNSIIAFDFKDALSFEGETGPYCQYAVVRIRGIRRKGAEAALATAKLHPGAAGQWLAGPEGADLWELLLSAGSLDYAVDAAIATQEPAFVAKYAFQLAQTFNNFYHRHHILSEANDEKRTFLLELTEFVETQLVRALGLLGIEAPERM</sequence>
<dbReference type="InterPro" id="IPR008909">
    <property type="entry name" value="DALR_anticod-bd"/>
</dbReference>
<accession>A0A7V8NU91</accession>
<dbReference type="GO" id="GO:0004814">
    <property type="term" value="F:arginine-tRNA ligase activity"/>
    <property type="evidence" value="ECO:0007669"/>
    <property type="project" value="UniProtKB-EC"/>
</dbReference>